<reference evidence="12 13" key="1">
    <citation type="submission" date="2017-08" db="EMBL/GenBank/DDBJ databases">
        <title>Infants hospitalized years apart are colonized by the same room-sourced microbial strains.</title>
        <authorList>
            <person name="Brooks B."/>
            <person name="Olm M.R."/>
            <person name="Firek B.A."/>
            <person name="Baker R."/>
            <person name="Thomas B.C."/>
            <person name="Morowitz M.J."/>
            <person name="Banfield J.F."/>
        </authorList>
    </citation>
    <scope>NUCLEOTIDE SEQUENCE [LARGE SCALE GENOMIC DNA]</scope>
    <source>
        <strain evidence="12">S2_018_000_R3_110</strain>
    </source>
</reference>
<dbReference type="AlphaFoldDB" id="A0A2W4ZBT3"/>
<dbReference type="Pfam" id="PF00728">
    <property type="entry name" value="Glyco_hydro_20"/>
    <property type="match status" value="1"/>
</dbReference>
<dbReference type="InterPro" id="IPR014756">
    <property type="entry name" value="Ig_E-set"/>
</dbReference>
<dbReference type="InterPro" id="IPR017853">
    <property type="entry name" value="GH"/>
</dbReference>
<dbReference type="Pfam" id="PF03174">
    <property type="entry name" value="CHB_HEX_C"/>
    <property type="match status" value="1"/>
</dbReference>
<dbReference type="Gene3D" id="3.20.20.80">
    <property type="entry name" value="Glycosidases"/>
    <property type="match status" value="1"/>
</dbReference>
<evidence type="ECO:0000256" key="6">
    <source>
        <dbReference type="ARBA" id="ARBA00030512"/>
    </source>
</evidence>
<dbReference type="Pfam" id="PF02838">
    <property type="entry name" value="Glyco_hydro_20b"/>
    <property type="match status" value="1"/>
</dbReference>
<comment type="catalytic activity">
    <reaction evidence="1">
        <text>Hydrolysis of terminal non-reducing N-acetyl-D-hexosamine residues in N-acetyl-beta-D-hexosaminides.</text>
        <dbReference type="EC" id="3.2.1.52"/>
    </reaction>
</comment>
<evidence type="ECO:0000256" key="3">
    <source>
        <dbReference type="ARBA" id="ARBA00012663"/>
    </source>
</evidence>
<evidence type="ECO:0000313" key="12">
    <source>
        <dbReference type="EMBL" id="PZO79760.1"/>
    </source>
</evidence>
<dbReference type="InterPro" id="IPR025705">
    <property type="entry name" value="Beta_hexosaminidase_sua/sub"/>
</dbReference>
<evidence type="ECO:0000256" key="8">
    <source>
        <dbReference type="PIRSR" id="PIRSR625705-1"/>
    </source>
</evidence>
<dbReference type="CDD" id="cd02847">
    <property type="entry name" value="E_set_Chitobiase_C"/>
    <property type="match status" value="1"/>
</dbReference>
<keyword evidence="5" id="KW-0326">Glycosidase</keyword>
<dbReference type="Proteomes" id="UP000248614">
    <property type="component" value="Unassembled WGS sequence"/>
</dbReference>
<evidence type="ECO:0000259" key="10">
    <source>
        <dbReference type="Pfam" id="PF02838"/>
    </source>
</evidence>
<dbReference type="SUPFAM" id="SSF51445">
    <property type="entry name" value="(Trans)glycosidases"/>
    <property type="match status" value="1"/>
</dbReference>
<dbReference type="InterPro" id="IPR008965">
    <property type="entry name" value="CBM2/CBM3_carb-bd_dom_sf"/>
</dbReference>
<dbReference type="Gene3D" id="3.30.379.10">
    <property type="entry name" value="Chitobiase/beta-hexosaminidase domain 2-like"/>
    <property type="match status" value="1"/>
</dbReference>
<organism evidence="12 13">
    <name type="scientific">Sphingomonas hengshuiensis</name>
    <dbReference type="NCBI Taxonomy" id="1609977"/>
    <lineage>
        <taxon>Bacteria</taxon>
        <taxon>Pseudomonadati</taxon>
        <taxon>Pseudomonadota</taxon>
        <taxon>Alphaproteobacteria</taxon>
        <taxon>Sphingomonadales</taxon>
        <taxon>Sphingomonadaceae</taxon>
        <taxon>Sphingomonas</taxon>
    </lineage>
</organism>
<dbReference type="Gene3D" id="2.60.40.290">
    <property type="match status" value="1"/>
</dbReference>
<name>A0A2W4ZBT3_9SPHN</name>
<feature type="domain" description="Beta-hexosaminidase bacterial type N-terminal" evidence="10">
    <location>
        <begin position="213"/>
        <end position="334"/>
    </location>
</feature>
<dbReference type="InterPro" id="IPR015883">
    <property type="entry name" value="Glyco_hydro_20_cat"/>
</dbReference>
<evidence type="ECO:0000256" key="2">
    <source>
        <dbReference type="ARBA" id="ARBA00006285"/>
    </source>
</evidence>
<evidence type="ECO:0000256" key="7">
    <source>
        <dbReference type="ARBA" id="ARBA00033000"/>
    </source>
</evidence>
<comment type="similarity">
    <text evidence="2">Belongs to the glycosyl hydrolase 20 family.</text>
</comment>
<dbReference type="GO" id="GO:0030247">
    <property type="term" value="F:polysaccharide binding"/>
    <property type="evidence" value="ECO:0007669"/>
    <property type="project" value="InterPro"/>
</dbReference>
<evidence type="ECO:0000256" key="4">
    <source>
        <dbReference type="ARBA" id="ARBA00022801"/>
    </source>
</evidence>
<protein>
    <recommendedName>
        <fullName evidence="3">beta-N-acetylhexosaminidase</fullName>
        <ecNumber evidence="3">3.2.1.52</ecNumber>
    </recommendedName>
    <alternativeName>
        <fullName evidence="6">Beta-N-acetylhexosaminidase</fullName>
    </alternativeName>
    <alternativeName>
        <fullName evidence="7">N-acetyl-beta-glucosaminidase</fullName>
    </alternativeName>
</protein>
<dbReference type="InterPro" id="IPR029018">
    <property type="entry name" value="Hex-like_dom2"/>
</dbReference>
<evidence type="ECO:0000313" key="13">
    <source>
        <dbReference type="Proteomes" id="UP000248614"/>
    </source>
</evidence>
<dbReference type="InterPro" id="IPR004867">
    <property type="entry name" value="CHB_C_dom"/>
</dbReference>
<proteinExistence type="inferred from homology"/>
<sequence length="863" mass="91719">MMRPGREMRGMPRMGRLVSLLALTVGLIAAAPPPGTPPRPSPPAARPGQTLPIALRWTAQTVDQRHTVATLTLRNNGAEPFSLRGWWIHVSAMSAIDRPMPGDGVEVAPIAGPLVRLRPVGGPAMLAPGATVTMMLRHADIMILSDKAPVGPYLVRDDDPNHGVALTDYRVEPFAAADPIPGAPPGIGSVVAPEDRYIANARIVPVPLDTLSPVFPTPQRTTRRDGAVAVARWAVRAPATLRAEARFAATLNAGDVPGSPGQSSVPLTLAIGPVAGEVSDEAYHLTIRHDGATITGASAAGVFRGLQSLRQIVDAAPAATGRGRAIPLFEISDAPRFGYRGLMLDVARNFQSRDEVLRVIDLMAVAKLNRLHLHLTDDEGWRIAIPALPELTEVGARRSQNFGRGATLPPAYGSGPDADDPHGSGYYTAADYVAILTYARARHIEVIPEIEMPGHARAAVQAMATRAARWRAAGRADADRWLLRDPGDRSTYRSAQAYTDNVIDPGAPGTYRFIETVVAQVAALHRQAGVPLRVLHIGGDELADGAWEGSPAATRAIAALPGGAGTGTAGLWDQFYDRMTAILSAHGVAAAGWEELGMRKASAPGGTGPVVSDHFLNRPVTLHVWNNQGPAKGLANRLANAGYPVVMSPATALYFDMAHARDRSELGHNWAGYTDLETVFRFEPFALIDQVDAGPGGPSPADSLSMAGRSRVKGIEATLFSETVRAPWRIGHMLLPRLFAVAERGWSVAPEWNALQGPARDAAYAAAWSRFATQLGLRVLPRLDRDLPGFAYRIAAPGLVMRDGQVLANAELPGFVLRYTTDGSDPDRDSPVMTGPIEVKGTITVAAFSPAGRAGPSARIVRP</sequence>
<dbReference type="InterPro" id="IPR015882">
    <property type="entry name" value="HEX_bac_N"/>
</dbReference>
<dbReference type="SUPFAM" id="SSF55545">
    <property type="entry name" value="beta-N-acetylhexosaminidase-like domain"/>
    <property type="match status" value="1"/>
</dbReference>
<dbReference type="InterPro" id="IPR013783">
    <property type="entry name" value="Ig-like_fold"/>
</dbReference>
<dbReference type="GO" id="GO:0005975">
    <property type="term" value="P:carbohydrate metabolic process"/>
    <property type="evidence" value="ECO:0007669"/>
    <property type="project" value="InterPro"/>
</dbReference>
<evidence type="ECO:0000256" key="5">
    <source>
        <dbReference type="ARBA" id="ARBA00023295"/>
    </source>
</evidence>
<evidence type="ECO:0000259" key="9">
    <source>
        <dbReference type="Pfam" id="PF00728"/>
    </source>
</evidence>
<dbReference type="SUPFAM" id="SSF49384">
    <property type="entry name" value="Carbohydrate-binding domain"/>
    <property type="match status" value="1"/>
</dbReference>
<accession>A0A2W4ZBT3</accession>
<evidence type="ECO:0000256" key="1">
    <source>
        <dbReference type="ARBA" id="ARBA00001231"/>
    </source>
</evidence>
<keyword evidence="4" id="KW-0378">Hydrolase</keyword>
<dbReference type="PANTHER" id="PTHR22600">
    <property type="entry name" value="BETA-HEXOSAMINIDASE"/>
    <property type="match status" value="1"/>
</dbReference>
<dbReference type="Gene3D" id="2.60.40.10">
    <property type="entry name" value="Immunoglobulins"/>
    <property type="match status" value="1"/>
</dbReference>
<dbReference type="InterPro" id="IPR012291">
    <property type="entry name" value="CBM2_carb-bd_dom_sf"/>
</dbReference>
<feature type="domain" description="Glycoside hydrolase family 20 catalytic" evidence="9">
    <location>
        <begin position="337"/>
        <end position="747"/>
    </location>
</feature>
<feature type="active site" description="Proton donor" evidence="8">
    <location>
        <position position="541"/>
    </location>
</feature>
<gene>
    <name evidence="12" type="ORF">DI632_03800</name>
</gene>
<evidence type="ECO:0000259" key="11">
    <source>
        <dbReference type="Pfam" id="PF03174"/>
    </source>
</evidence>
<dbReference type="PANTHER" id="PTHR22600:SF57">
    <property type="entry name" value="BETA-N-ACETYLHEXOSAMINIDASE"/>
    <property type="match status" value="1"/>
</dbReference>
<dbReference type="SUPFAM" id="SSF81296">
    <property type="entry name" value="E set domains"/>
    <property type="match status" value="1"/>
</dbReference>
<dbReference type="PRINTS" id="PR00738">
    <property type="entry name" value="GLHYDRLASE20"/>
</dbReference>
<comment type="caution">
    <text evidence="12">The sequence shown here is derived from an EMBL/GenBank/DDBJ whole genome shotgun (WGS) entry which is preliminary data.</text>
</comment>
<dbReference type="GO" id="GO:0004563">
    <property type="term" value="F:beta-N-acetylhexosaminidase activity"/>
    <property type="evidence" value="ECO:0007669"/>
    <property type="project" value="UniProtKB-EC"/>
</dbReference>
<feature type="domain" description="Chitobiase C-terminal" evidence="11">
    <location>
        <begin position="780"/>
        <end position="854"/>
    </location>
</feature>
<dbReference type="EMBL" id="QFNF01000006">
    <property type="protein sequence ID" value="PZO79760.1"/>
    <property type="molecule type" value="Genomic_DNA"/>
</dbReference>
<dbReference type="GO" id="GO:0016020">
    <property type="term" value="C:membrane"/>
    <property type="evidence" value="ECO:0007669"/>
    <property type="project" value="TreeGrafter"/>
</dbReference>
<dbReference type="GO" id="GO:0030203">
    <property type="term" value="P:glycosaminoglycan metabolic process"/>
    <property type="evidence" value="ECO:0007669"/>
    <property type="project" value="TreeGrafter"/>
</dbReference>
<dbReference type="EC" id="3.2.1.52" evidence="3"/>